<accession>A0A2T3ZA15</accession>
<proteinExistence type="predicted"/>
<reference evidence="1 2" key="1">
    <citation type="submission" date="2016-07" db="EMBL/GenBank/DDBJ databases">
        <title>Multiple horizontal gene transfer events from other fungi enriched the ability of initially mycotrophic Trichoderma (Ascomycota) to feed on dead plant biomass.</title>
        <authorList>
            <consortium name="DOE Joint Genome Institute"/>
            <person name="Aerts A."/>
            <person name="Atanasova L."/>
            <person name="Chenthamara K."/>
            <person name="Zhang J."/>
            <person name="Grujic M."/>
            <person name="Henrissat B."/>
            <person name="Kuo A."/>
            <person name="Salamov A."/>
            <person name="Lipzen A."/>
            <person name="Labutti K."/>
            <person name="Barry K."/>
            <person name="Miao Y."/>
            <person name="Rahimi M.J."/>
            <person name="Shen Q."/>
            <person name="Grigoriev I.V."/>
            <person name="Kubicek C.P."/>
            <person name="Druzhinina I.S."/>
        </authorList>
    </citation>
    <scope>NUCLEOTIDE SEQUENCE [LARGE SCALE GENOMIC DNA]</scope>
    <source>
        <strain evidence="1 2">CBS 433.97</strain>
    </source>
</reference>
<keyword evidence="2" id="KW-1185">Reference proteome</keyword>
<evidence type="ECO:0000313" key="1">
    <source>
        <dbReference type="EMBL" id="PTB41651.1"/>
    </source>
</evidence>
<organism evidence="1 2">
    <name type="scientific">Trichoderma asperellum (strain ATCC 204424 / CBS 433.97 / NBRC 101777)</name>
    <dbReference type="NCBI Taxonomy" id="1042311"/>
    <lineage>
        <taxon>Eukaryota</taxon>
        <taxon>Fungi</taxon>
        <taxon>Dikarya</taxon>
        <taxon>Ascomycota</taxon>
        <taxon>Pezizomycotina</taxon>
        <taxon>Sordariomycetes</taxon>
        <taxon>Hypocreomycetidae</taxon>
        <taxon>Hypocreales</taxon>
        <taxon>Hypocreaceae</taxon>
        <taxon>Trichoderma</taxon>
    </lineage>
</organism>
<dbReference type="EMBL" id="KZ679261">
    <property type="protein sequence ID" value="PTB41651.1"/>
    <property type="molecule type" value="Genomic_DNA"/>
</dbReference>
<evidence type="ECO:0000313" key="2">
    <source>
        <dbReference type="Proteomes" id="UP000240493"/>
    </source>
</evidence>
<dbReference type="Proteomes" id="UP000240493">
    <property type="component" value="Unassembled WGS sequence"/>
</dbReference>
<dbReference type="AlphaFoldDB" id="A0A2T3ZA15"/>
<sequence length="187" mass="20764">MLRGRPRLANVTCYRHRGRIIRVRHGLASSRQRGGGLRLHSAIDHDILAGRLAMASLNASTVQPPAISWTCHSWTAPDWQGHVCCLVCYPTGIKQVERGIRTSRAPELELELPAYQWSSARDALGMLPCHSFRLALYRTSPPTSVLQPNSRTPIQFPIIFLLIALFPPTASSATSHPTRVILQGSWL</sequence>
<protein>
    <submittedName>
        <fullName evidence="1">Uncharacterized protein</fullName>
    </submittedName>
</protein>
<gene>
    <name evidence="1" type="ORF">M441DRAFT_402295</name>
</gene>
<name>A0A2T3ZA15_TRIA4</name>